<sequence length="130" mass="14294">MAKSKVPTASESVEQIYLFRWAALSSGAMPELELMYHIPNGGKRNITTAKRLKAEGVKAGVPDICLPVPRGVYHGLYIELKAGRNITTEKQDEWLEALDSNGYFTAVCYGWEKASKVITNYLKNGGSANV</sequence>
<keyword evidence="3" id="KW-0378">Hydrolase</keyword>
<evidence type="ECO:0000313" key="5">
    <source>
        <dbReference type="EMBL" id="PYG88479.1"/>
    </source>
</evidence>
<evidence type="ECO:0000256" key="1">
    <source>
        <dbReference type="ARBA" id="ARBA00001946"/>
    </source>
</evidence>
<comment type="cofactor">
    <cofactor evidence="1">
        <name>Mg(2+)</name>
        <dbReference type="ChEBI" id="CHEBI:18420"/>
    </cofactor>
</comment>
<keyword evidence="6" id="KW-1185">Reference proteome</keyword>
<dbReference type="AlphaFoldDB" id="A0A318XNF9"/>
<proteinExistence type="predicted"/>
<dbReference type="Gene3D" id="3.40.1350.10">
    <property type="match status" value="1"/>
</dbReference>
<name>A0A318XNF9_9FIRM</name>
<feature type="domain" description="VRR-NUC" evidence="4">
    <location>
        <begin position="44"/>
        <end position="110"/>
    </location>
</feature>
<organism evidence="5 6">
    <name type="scientific">Ruminiclostridium sufflavum DSM 19573</name>
    <dbReference type="NCBI Taxonomy" id="1121337"/>
    <lineage>
        <taxon>Bacteria</taxon>
        <taxon>Bacillati</taxon>
        <taxon>Bacillota</taxon>
        <taxon>Clostridia</taxon>
        <taxon>Eubacteriales</taxon>
        <taxon>Oscillospiraceae</taxon>
        <taxon>Ruminiclostridium</taxon>
    </lineage>
</organism>
<dbReference type="InterPro" id="IPR011856">
    <property type="entry name" value="tRNA_endonuc-like_dom_sf"/>
</dbReference>
<evidence type="ECO:0000256" key="2">
    <source>
        <dbReference type="ARBA" id="ARBA00022722"/>
    </source>
</evidence>
<evidence type="ECO:0000313" key="6">
    <source>
        <dbReference type="Proteomes" id="UP000248132"/>
    </source>
</evidence>
<gene>
    <name evidence="5" type="ORF">LY28_01328</name>
</gene>
<accession>A0A318XNF9</accession>
<evidence type="ECO:0000256" key="3">
    <source>
        <dbReference type="ARBA" id="ARBA00022801"/>
    </source>
</evidence>
<dbReference type="GO" id="GO:0003676">
    <property type="term" value="F:nucleic acid binding"/>
    <property type="evidence" value="ECO:0007669"/>
    <property type="project" value="InterPro"/>
</dbReference>
<dbReference type="Pfam" id="PF08774">
    <property type="entry name" value="VRR_NUC"/>
    <property type="match status" value="1"/>
</dbReference>
<evidence type="ECO:0000259" key="4">
    <source>
        <dbReference type="Pfam" id="PF08774"/>
    </source>
</evidence>
<keyword evidence="2" id="KW-0540">Nuclease</keyword>
<dbReference type="EMBL" id="QKMR01000006">
    <property type="protein sequence ID" value="PYG88479.1"/>
    <property type="molecule type" value="Genomic_DNA"/>
</dbReference>
<dbReference type="Proteomes" id="UP000248132">
    <property type="component" value="Unassembled WGS sequence"/>
</dbReference>
<dbReference type="GO" id="GO:0016788">
    <property type="term" value="F:hydrolase activity, acting on ester bonds"/>
    <property type="evidence" value="ECO:0007669"/>
    <property type="project" value="InterPro"/>
</dbReference>
<reference evidence="5 6" key="1">
    <citation type="submission" date="2018-06" db="EMBL/GenBank/DDBJ databases">
        <title>Genomic Encyclopedia of Type Strains, Phase I: the one thousand microbial genomes (KMG-I) project.</title>
        <authorList>
            <person name="Kyrpides N."/>
        </authorList>
    </citation>
    <scope>NUCLEOTIDE SEQUENCE [LARGE SCALE GENOMIC DNA]</scope>
    <source>
        <strain evidence="5 6">DSM 19573</strain>
    </source>
</reference>
<dbReference type="GO" id="GO:0004518">
    <property type="term" value="F:nuclease activity"/>
    <property type="evidence" value="ECO:0007669"/>
    <property type="project" value="UniProtKB-KW"/>
</dbReference>
<dbReference type="RefSeq" id="WP_340162532.1">
    <property type="nucleotide sequence ID" value="NZ_QKMR01000006.1"/>
</dbReference>
<dbReference type="InterPro" id="IPR014883">
    <property type="entry name" value="VRR_NUC"/>
</dbReference>
<comment type="caution">
    <text evidence="5">The sequence shown here is derived from an EMBL/GenBank/DDBJ whole genome shotgun (WGS) entry which is preliminary data.</text>
</comment>
<protein>
    <submittedName>
        <fullName evidence="5">VRR-NUC domain-containing protein</fullName>
    </submittedName>
</protein>